<feature type="compositionally biased region" description="Polar residues" evidence="3">
    <location>
        <begin position="512"/>
        <end position="524"/>
    </location>
</feature>
<feature type="region of interest" description="Disordered" evidence="3">
    <location>
        <begin position="223"/>
        <end position="266"/>
    </location>
</feature>
<feature type="compositionally biased region" description="Basic and acidic residues" evidence="3">
    <location>
        <begin position="55"/>
        <end position="74"/>
    </location>
</feature>
<feature type="domain" description="DIRP" evidence="4">
    <location>
        <begin position="610"/>
        <end position="711"/>
    </location>
</feature>
<evidence type="ECO:0000313" key="5">
    <source>
        <dbReference type="EMBL" id="KAG1365331.1"/>
    </source>
</evidence>
<evidence type="ECO:0000259" key="4">
    <source>
        <dbReference type="SMART" id="SM01135"/>
    </source>
</evidence>
<feature type="compositionally biased region" description="Basic and acidic residues" evidence="3">
    <location>
        <begin position="1"/>
        <end position="10"/>
    </location>
</feature>
<dbReference type="GO" id="GO:0051726">
    <property type="term" value="P:regulation of cell cycle"/>
    <property type="evidence" value="ECO:0007669"/>
    <property type="project" value="TreeGrafter"/>
</dbReference>
<gene>
    <name evidence="5" type="ORF">COCNU_12G003310</name>
</gene>
<feature type="region of interest" description="Disordered" evidence="3">
    <location>
        <begin position="962"/>
        <end position="989"/>
    </location>
</feature>
<sequence length="1177" mass="130245">MYGRDDRDKILSPNKQASKSVSNTADDEGAHVAALALAEVSQRGGSPQLSRTPGRRADHMRSSPAKSGEKKNAESEMDSSKLVGAQMEGDCHEGSLGSREAENGDFARDATHLIENEGAAAVETRRKVKKIQGKRKKAAAADMENDQLDDDREACSGTEEGINIRKIKDEIDGETMDGKTARGSKSSRKRSRQLFFGDESSALDALQTLADLSVNILLPTSTVESESSFQVKEEKRNIDTAEEPNIPESMSTTHERDQSKVSVKKEAGYSTSVGTDAVTRKSAKRAKGLRHDANAISEVKQQTCACISETQKKKRKSLTGKASKGEFNSDLQKYELQKIELYFSWLFLVKKSSFQVKEEKRNIDTAEEPNIPESMSTTHERDQSKVSVKKEAGYSTSVGTDAVTRKSAKRAKGLRHDANAISEVKQQTCACISETQKKKRKSLTGKASKGGLLLVYFYHFQASKGEFNSDLQKYELQKIEVSAEEGKRSVGKTRRVSHLSSSPKQGKLVKLQENSSSSTDLVRPVTDSNETLVQASTTCPGNLLTKSRNRRKIGLQKAWASKEFKSNESTVGDRPDKYLHPVNRVVDLKENLSHCLSSRMLRRWCMFEWFYSAIDYPWFAKSEFVEYLNHVRLGHVPRLTRIEWGVIRSSLGKPRRLSKQFLQEEREKLEQYRESVRKHYAELRAGVREGLPTDLAQPLSVGQRVIACHPKTREIHDGSILTVDRNRCRVQFDRPELGVELVMDIDCMPLNPLENIPEALRRQNIVANKFCTSFPDTKVEDGSKEWKIGGSMKFAPAESLEITNGSSSIASSSYPMHTLMKQAKGDTIDAIVQAKATVNEVAVAAQQAMYSQPCTLSQIQEREADIRVLAELSRALDKKEMLLLSSLSKPLPIEFGEALLMELRHMNEEVSGKQKDGDAIKDLEHFRKQYAMVLVQLRDANDQVASALLSLRQRNTYHGNSTHAWGRPIENSGGPAGPPDSCNPSAFLNQDSGSHVTEIVESSRRKARTVVDAAVLAMCALKEGEDAFVKIGEALDSVNSRISGPGSGVFGARRNFSDPGHGGSAYQDHATSCMPEATASHASLKLHISSDSEIQLPSDLISSCVATLFMIQTCTERQYPPAEIAQILDSAVASLQPCCPQNLPIYRDIETFMGIIKNQMLALIPTPSIIPPVEEIK</sequence>
<dbReference type="GO" id="GO:0005654">
    <property type="term" value="C:nucleoplasm"/>
    <property type="evidence" value="ECO:0007669"/>
    <property type="project" value="TreeGrafter"/>
</dbReference>
<evidence type="ECO:0000256" key="1">
    <source>
        <dbReference type="ARBA" id="ARBA00004123"/>
    </source>
</evidence>
<dbReference type="OrthoDB" id="2339771at2759"/>
<comment type="caution">
    <text evidence="5">The sequence shown here is derived from an EMBL/GenBank/DDBJ whole genome shotgun (WGS) entry which is preliminary data.</text>
</comment>
<dbReference type="InterPro" id="IPR010561">
    <property type="entry name" value="LIN-9/ALY1"/>
</dbReference>
<dbReference type="GO" id="GO:0006351">
    <property type="term" value="P:DNA-templated transcription"/>
    <property type="evidence" value="ECO:0007669"/>
    <property type="project" value="InterPro"/>
</dbReference>
<evidence type="ECO:0000313" key="6">
    <source>
        <dbReference type="Proteomes" id="UP000797356"/>
    </source>
</evidence>
<dbReference type="PANTHER" id="PTHR21689:SF2">
    <property type="entry name" value="PROTEIN LIN-9 HOMOLOG"/>
    <property type="match status" value="1"/>
</dbReference>
<keyword evidence="6" id="KW-1185">Reference proteome</keyword>
<feature type="region of interest" description="Disordered" evidence="3">
    <location>
        <begin position="1"/>
        <end position="192"/>
    </location>
</feature>
<dbReference type="GO" id="GO:0017053">
    <property type="term" value="C:transcription repressor complex"/>
    <property type="evidence" value="ECO:0007669"/>
    <property type="project" value="InterPro"/>
</dbReference>
<feature type="compositionally biased region" description="Polar residues" evidence="3">
    <location>
        <begin position="13"/>
        <end position="24"/>
    </location>
</feature>
<dbReference type="EMBL" id="CM017883">
    <property type="protein sequence ID" value="KAG1365331.1"/>
    <property type="molecule type" value="Genomic_DNA"/>
</dbReference>
<feature type="compositionally biased region" description="Acidic residues" evidence="3">
    <location>
        <begin position="143"/>
        <end position="152"/>
    </location>
</feature>
<comment type="subcellular location">
    <subcellularLocation>
        <location evidence="1">Nucleus</location>
    </subcellularLocation>
</comment>
<protein>
    <recommendedName>
        <fullName evidence="4">DIRP domain-containing protein</fullName>
    </recommendedName>
</protein>
<reference evidence="5" key="1">
    <citation type="journal article" date="2017" name="Gigascience">
        <title>The genome draft of coconut (Cocos nucifera).</title>
        <authorList>
            <person name="Xiao Y."/>
            <person name="Xu P."/>
            <person name="Fan H."/>
            <person name="Baudouin L."/>
            <person name="Xia W."/>
            <person name="Bocs S."/>
            <person name="Xu J."/>
            <person name="Li Q."/>
            <person name="Guo A."/>
            <person name="Zhou L."/>
            <person name="Li J."/>
            <person name="Wu Y."/>
            <person name="Ma Z."/>
            <person name="Armero A."/>
            <person name="Issali A.E."/>
            <person name="Liu N."/>
            <person name="Peng M."/>
            <person name="Yang Y."/>
        </authorList>
    </citation>
    <scope>NUCLEOTIDE SEQUENCE</scope>
    <source>
        <tissue evidence="5">Spear leaf of Hainan Tall coconut</tissue>
    </source>
</reference>
<dbReference type="PANTHER" id="PTHR21689">
    <property type="entry name" value="LIN-9"/>
    <property type="match status" value="1"/>
</dbReference>
<evidence type="ECO:0000256" key="3">
    <source>
        <dbReference type="SAM" id="MobiDB-lite"/>
    </source>
</evidence>
<dbReference type="GO" id="GO:0006357">
    <property type="term" value="P:regulation of transcription by RNA polymerase II"/>
    <property type="evidence" value="ECO:0007669"/>
    <property type="project" value="TreeGrafter"/>
</dbReference>
<evidence type="ECO:0000256" key="2">
    <source>
        <dbReference type="ARBA" id="ARBA00023242"/>
    </source>
</evidence>
<dbReference type="Proteomes" id="UP000797356">
    <property type="component" value="Chromosome 12"/>
</dbReference>
<accession>A0A8K0NAI8</accession>
<feature type="compositionally biased region" description="Basic and acidic residues" evidence="3">
    <location>
        <begin position="253"/>
        <end position="266"/>
    </location>
</feature>
<feature type="compositionally biased region" description="Basic and acidic residues" evidence="3">
    <location>
        <begin position="378"/>
        <end position="391"/>
    </location>
</feature>
<dbReference type="GO" id="GO:0003677">
    <property type="term" value="F:DNA binding"/>
    <property type="evidence" value="ECO:0007669"/>
    <property type="project" value="TreeGrafter"/>
</dbReference>
<proteinExistence type="predicted"/>
<feature type="compositionally biased region" description="Basic and acidic residues" evidence="3">
    <location>
        <begin position="162"/>
        <end position="180"/>
    </location>
</feature>
<feature type="compositionally biased region" description="Basic residues" evidence="3">
    <location>
        <begin position="126"/>
        <end position="138"/>
    </location>
</feature>
<organism evidence="5 6">
    <name type="scientific">Cocos nucifera</name>
    <name type="common">Coconut palm</name>
    <dbReference type="NCBI Taxonomy" id="13894"/>
    <lineage>
        <taxon>Eukaryota</taxon>
        <taxon>Viridiplantae</taxon>
        <taxon>Streptophyta</taxon>
        <taxon>Embryophyta</taxon>
        <taxon>Tracheophyta</taxon>
        <taxon>Spermatophyta</taxon>
        <taxon>Magnoliopsida</taxon>
        <taxon>Liliopsida</taxon>
        <taxon>Arecaceae</taxon>
        <taxon>Arecoideae</taxon>
        <taxon>Cocoseae</taxon>
        <taxon>Attaleinae</taxon>
        <taxon>Cocos</taxon>
    </lineage>
</organism>
<feature type="region of interest" description="Disordered" evidence="3">
    <location>
        <begin position="483"/>
        <end position="524"/>
    </location>
</feature>
<dbReference type="SMART" id="SM01135">
    <property type="entry name" value="DIRP"/>
    <property type="match status" value="1"/>
</dbReference>
<name>A0A8K0NAI8_COCNU</name>
<feature type="region of interest" description="Disordered" evidence="3">
    <location>
        <begin position="358"/>
        <end position="391"/>
    </location>
</feature>
<dbReference type="Pfam" id="PF06584">
    <property type="entry name" value="DIRP"/>
    <property type="match status" value="1"/>
</dbReference>
<keyword evidence="2" id="KW-0539">Nucleus</keyword>
<dbReference type="AlphaFoldDB" id="A0A8K0NAI8"/>
<feature type="compositionally biased region" description="Basic and acidic residues" evidence="3">
    <location>
        <begin position="89"/>
        <end position="115"/>
    </location>
</feature>
<dbReference type="InterPro" id="IPR033471">
    <property type="entry name" value="DIRP"/>
</dbReference>
<reference evidence="5" key="2">
    <citation type="submission" date="2019-07" db="EMBL/GenBank/DDBJ databases">
        <authorList>
            <person name="Yang Y."/>
            <person name="Bocs S."/>
            <person name="Baudouin L."/>
        </authorList>
    </citation>
    <scope>NUCLEOTIDE SEQUENCE</scope>
    <source>
        <tissue evidence="5">Spear leaf of Hainan Tall coconut</tissue>
    </source>
</reference>